<sequence length="377" mass="42191">MSLLIEARIHEGFVIKSVQVAKLNRNGAVERINVKMELVWHPNITVIYRITNTHKIGQAGGGSMAGILPNMQPATETAGADRNGNDSDAQSSSGFDDDDDGDDSEHGTSASIDDRGQRGPNMVDIMIRSYSLFRVAFLRHGQDGSRKGEIYAKANMLIEFLKSIHSKDMQLRQIYGLSSIALPSDTISAQRSALVKSLPTVPVQASPTITPMAPPIHPPPQYAMPRTTKEKWSSGTRVITDGVDLSVFMGFKDWTQQHQQMYEVMRQMYKTSESVSLLCGFEYITSLFIEPDLISPHIYGVNFKEASKRGRQILRDFRAHVCNSGTWALLKDKDVSIVFLRDRYRLSLGSPVFAIVRWQMVTDWVMRVSFNIFNGTV</sequence>
<comment type="caution">
    <text evidence="1">The sequence shown here is derived from an EMBL/GenBank/DDBJ whole genome shotgun (WGS) entry which is preliminary data.</text>
</comment>
<name>A0ACC1IZU4_9FUNG</name>
<gene>
    <name evidence="1" type="ORF">FBU59_006441</name>
</gene>
<organism evidence="1 2">
    <name type="scientific">Linderina macrospora</name>
    <dbReference type="NCBI Taxonomy" id="4868"/>
    <lineage>
        <taxon>Eukaryota</taxon>
        <taxon>Fungi</taxon>
        <taxon>Fungi incertae sedis</taxon>
        <taxon>Zoopagomycota</taxon>
        <taxon>Kickxellomycotina</taxon>
        <taxon>Kickxellomycetes</taxon>
        <taxon>Kickxellales</taxon>
        <taxon>Kickxellaceae</taxon>
        <taxon>Linderina</taxon>
    </lineage>
</organism>
<accession>A0ACC1IZU4</accession>
<evidence type="ECO:0000313" key="1">
    <source>
        <dbReference type="EMBL" id="KAJ1932236.1"/>
    </source>
</evidence>
<dbReference type="Proteomes" id="UP001150603">
    <property type="component" value="Unassembled WGS sequence"/>
</dbReference>
<protein>
    <submittedName>
        <fullName evidence="1">Uncharacterized protein</fullName>
    </submittedName>
</protein>
<dbReference type="EMBL" id="JANBPW010005618">
    <property type="protein sequence ID" value="KAJ1932236.1"/>
    <property type="molecule type" value="Genomic_DNA"/>
</dbReference>
<feature type="non-terminal residue" evidence="1">
    <location>
        <position position="377"/>
    </location>
</feature>
<proteinExistence type="predicted"/>
<evidence type="ECO:0000313" key="2">
    <source>
        <dbReference type="Proteomes" id="UP001150603"/>
    </source>
</evidence>
<reference evidence="1" key="1">
    <citation type="submission" date="2022-07" db="EMBL/GenBank/DDBJ databases">
        <title>Phylogenomic reconstructions and comparative analyses of Kickxellomycotina fungi.</title>
        <authorList>
            <person name="Reynolds N.K."/>
            <person name="Stajich J.E."/>
            <person name="Barry K."/>
            <person name="Grigoriev I.V."/>
            <person name="Crous P."/>
            <person name="Smith M.E."/>
        </authorList>
    </citation>
    <scope>NUCLEOTIDE SEQUENCE</scope>
    <source>
        <strain evidence="1">NRRL 5244</strain>
    </source>
</reference>
<keyword evidence="2" id="KW-1185">Reference proteome</keyword>